<dbReference type="eggNOG" id="ENOG502SZUX">
    <property type="taxonomic scope" value="Eukaryota"/>
</dbReference>
<evidence type="ECO:0000256" key="1">
    <source>
        <dbReference type="SAM" id="MobiDB-lite"/>
    </source>
</evidence>
<feature type="compositionally biased region" description="Low complexity" evidence="1">
    <location>
        <begin position="1"/>
        <end position="34"/>
    </location>
</feature>
<dbReference type="GeneID" id="27897684"/>
<dbReference type="AlphaFoldDB" id="N1QMY8"/>
<feature type="region of interest" description="Disordered" evidence="1">
    <location>
        <begin position="158"/>
        <end position="188"/>
    </location>
</feature>
<feature type="region of interest" description="Disordered" evidence="1">
    <location>
        <begin position="1"/>
        <end position="47"/>
    </location>
</feature>
<reference evidence="2 3" key="1">
    <citation type="journal article" date="2012" name="PLoS Pathog.">
        <title>Diverse lifestyles and strategies of plant pathogenesis encoded in the genomes of eighteen Dothideomycetes fungi.</title>
        <authorList>
            <person name="Ohm R.A."/>
            <person name="Feau N."/>
            <person name="Henrissat B."/>
            <person name="Schoch C.L."/>
            <person name="Horwitz B.A."/>
            <person name="Barry K.W."/>
            <person name="Condon B.J."/>
            <person name="Copeland A.C."/>
            <person name="Dhillon B."/>
            <person name="Glaser F."/>
            <person name="Hesse C.N."/>
            <person name="Kosti I."/>
            <person name="LaButti K."/>
            <person name="Lindquist E.A."/>
            <person name="Lucas S."/>
            <person name="Salamov A.A."/>
            <person name="Bradshaw R.E."/>
            <person name="Ciuffetti L."/>
            <person name="Hamelin R.C."/>
            <person name="Kema G.H.J."/>
            <person name="Lawrence C."/>
            <person name="Scott J.A."/>
            <person name="Spatafora J.W."/>
            <person name="Turgeon B.G."/>
            <person name="de Wit P.J.G.M."/>
            <person name="Zhong S."/>
            <person name="Goodwin S.B."/>
            <person name="Grigoriev I.V."/>
        </authorList>
    </citation>
    <scope>NUCLEOTIDE SEQUENCE [LARGE SCALE GENOMIC DNA]</scope>
    <source>
        <strain evidence="2 3">SO2202</strain>
    </source>
</reference>
<dbReference type="EMBL" id="KB456260">
    <property type="protein sequence ID" value="EMF17428.1"/>
    <property type="molecule type" value="Genomic_DNA"/>
</dbReference>
<name>N1QMY8_SPHMS</name>
<evidence type="ECO:0000313" key="2">
    <source>
        <dbReference type="EMBL" id="EMF17428.1"/>
    </source>
</evidence>
<evidence type="ECO:0000313" key="3">
    <source>
        <dbReference type="Proteomes" id="UP000016931"/>
    </source>
</evidence>
<organism evidence="2 3">
    <name type="scientific">Sphaerulina musiva (strain SO2202)</name>
    <name type="common">Poplar stem canker fungus</name>
    <name type="synonym">Septoria musiva</name>
    <dbReference type="NCBI Taxonomy" id="692275"/>
    <lineage>
        <taxon>Eukaryota</taxon>
        <taxon>Fungi</taxon>
        <taxon>Dikarya</taxon>
        <taxon>Ascomycota</taxon>
        <taxon>Pezizomycotina</taxon>
        <taxon>Dothideomycetes</taxon>
        <taxon>Dothideomycetidae</taxon>
        <taxon>Mycosphaerellales</taxon>
        <taxon>Mycosphaerellaceae</taxon>
        <taxon>Sphaerulina</taxon>
    </lineage>
</organism>
<proteinExistence type="predicted"/>
<dbReference type="OrthoDB" id="5387413at2759"/>
<keyword evidence="3" id="KW-1185">Reference proteome</keyword>
<accession>N1QMY8</accession>
<dbReference type="RefSeq" id="XP_016765549.1">
    <property type="nucleotide sequence ID" value="XM_016900547.1"/>
</dbReference>
<dbReference type="HOGENOM" id="CLU_1005319_0_0_1"/>
<dbReference type="Proteomes" id="UP000016931">
    <property type="component" value="Unassembled WGS sequence"/>
</dbReference>
<protein>
    <submittedName>
        <fullName evidence="2">Uncharacterized protein</fullName>
    </submittedName>
</protein>
<gene>
    <name evidence="2" type="ORF">SEPMUDRAFT_104683</name>
</gene>
<sequence length="277" mass="31928">MSSRRPYNNNRRPVVVDNNTEPNTSSPSSPTGSSAGPKTVRFAPTCENESSRPLTSLEAWSLYNFEIHLRQCMPCTRMMRFCEIGFGLFQDVACHVFFHDGEIWSMKKDRTHNKFVRVEVPRGYTYLRRFLLLRSMTPPTIPPAVVMDRERERELLMRRSTTPQLPSAHHPPSPPTGRRRAVSSSSDKDMYFEPHDDYYYSTYRFPTPTSTPTPRYPRYATPTPTTPPFAPPVQDDHGYSNNHHDFPAAAAVGKRRPVSMPYPSRERQRCGGPLYYY</sequence>